<feature type="compositionally biased region" description="Acidic residues" evidence="1">
    <location>
        <begin position="89"/>
        <end position="99"/>
    </location>
</feature>
<accession>A0A9P7KHQ7</accession>
<feature type="region of interest" description="Disordered" evidence="1">
    <location>
        <begin position="1021"/>
        <end position="1049"/>
    </location>
</feature>
<feature type="region of interest" description="Disordered" evidence="1">
    <location>
        <begin position="771"/>
        <end position="802"/>
    </location>
</feature>
<evidence type="ECO:0000313" key="3">
    <source>
        <dbReference type="Proteomes" id="UP000717328"/>
    </source>
</evidence>
<feature type="region of interest" description="Disordered" evidence="1">
    <location>
        <begin position="1391"/>
        <end position="1616"/>
    </location>
</feature>
<feature type="compositionally biased region" description="Low complexity" evidence="1">
    <location>
        <begin position="1475"/>
        <end position="1519"/>
    </location>
</feature>
<feature type="compositionally biased region" description="Acidic residues" evidence="1">
    <location>
        <begin position="1391"/>
        <end position="1400"/>
    </location>
</feature>
<feature type="compositionally biased region" description="Basic and acidic residues" evidence="1">
    <location>
        <begin position="1454"/>
        <end position="1465"/>
    </location>
</feature>
<feature type="compositionally biased region" description="Acidic residues" evidence="1">
    <location>
        <begin position="137"/>
        <end position="171"/>
    </location>
</feature>
<reference evidence="2" key="2">
    <citation type="submission" date="2021-10" db="EMBL/GenBank/DDBJ databases">
        <title>Phylogenomics reveals ancestral predisposition of the termite-cultivated fungus Termitomyces towards a domesticated lifestyle.</title>
        <authorList>
            <person name="Auxier B."/>
            <person name="Grum-Grzhimaylo A."/>
            <person name="Cardenas M.E."/>
            <person name="Lodge J.D."/>
            <person name="Laessoe T."/>
            <person name="Pedersen O."/>
            <person name="Smith M.E."/>
            <person name="Kuyper T.W."/>
            <person name="Franco-Molano E.A."/>
            <person name="Baroni T.J."/>
            <person name="Aanen D.K."/>
        </authorList>
    </citation>
    <scope>NUCLEOTIDE SEQUENCE</scope>
    <source>
        <strain evidence="2">D49</strain>
    </source>
</reference>
<feature type="compositionally biased region" description="Polar residues" evidence="1">
    <location>
        <begin position="1520"/>
        <end position="1533"/>
    </location>
</feature>
<gene>
    <name evidence="2" type="ORF">H0H81_010930</name>
</gene>
<evidence type="ECO:0000313" key="2">
    <source>
        <dbReference type="EMBL" id="KAG5650818.1"/>
    </source>
</evidence>
<feature type="compositionally biased region" description="Pro residues" evidence="1">
    <location>
        <begin position="1565"/>
        <end position="1576"/>
    </location>
</feature>
<feature type="region of interest" description="Disordered" evidence="1">
    <location>
        <begin position="358"/>
        <end position="387"/>
    </location>
</feature>
<feature type="compositionally biased region" description="Basic and acidic residues" evidence="1">
    <location>
        <begin position="252"/>
        <end position="266"/>
    </location>
</feature>
<feature type="region of interest" description="Disordered" evidence="1">
    <location>
        <begin position="736"/>
        <end position="759"/>
    </location>
</feature>
<dbReference type="OrthoDB" id="2804229at2759"/>
<feature type="compositionally biased region" description="Low complexity" evidence="1">
    <location>
        <begin position="1763"/>
        <end position="1775"/>
    </location>
</feature>
<protein>
    <submittedName>
        <fullName evidence="2">Uncharacterized protein</fullName>
    </submittedName>
</protein>
<name>A0A9P7KHQ7_9AGAR</name>
<dbReference type="EMBL" id="JABCKI010000355">
    <property type="protein sequence ID" value="KAG5650818.1"/>
    <property type="molecule type" value="Genomic_DNA"/>
</dbReference>
<feature type="region of interest" description="Disordered" evidence="1">
    <location>
        <begin position="968"/>
        <end position="1002"/>
    </location>
</feature>
<evidence type="ECO:0000256" key="1">
    <source>
        <dbReference type="SAM" id="MobiDB-lite"/>
    </source>
</evidence>
<feature type="compositionally biased region" description="Acidic residues" evidence="1">
    <location>
        <begin position="1849"/>
        <end position="1858"/>
    </location>
</feature>
<reference evidence="2" key="1">
    <citation type="submission" date="2021-02" db="EMBL/GenBank/DDBJ databases">
        <authorList>
            <person name="Nieuwenhuis M."/>
            <person name="Van De Peppel L.J.J."/>
        </authorList>
    </citation>
    <scope>NUCLEOTIDE SEQUENCE</scope>
    <source>
        <strain evidence="2">D49</strain>
    </source>
</reference>
<feature type="compositionally biased region" description="Polar residues" evidence="1">
    <location>
        <begin position="1593"/>
        <end position="1605"/>
    </location>
</feature>
<feature type="compositionally biased region" description="Basic residues" evidence="1">
    <location>
        <begin position="1888"/>
        <end position="1899"/>
    </location>
</feature>
<feature type="region of interest" description="Disordered" evidence="1">
    <location>
        <begin position="1727"/>
        <end position="1899"/>
    </location>
</feature>
<sequence length="1899" mass="207000">MASPSDFSRRTASSYSLSPLKQIRPPIHNPYDKFTQPEFDAWIGGITGALKRALGQDEVEQPEVPEFLDEAAGSSASEEEEEVQRLIEVDIESSDEGVDDSFAKFHARRVGKGKARDPRDGPGFGKGGQDEPILIESDSEEEDGESDEAEKAETDEEEEEWEERSEDDERDEYWSKGESSVQARSRHERQQLEAQVEGEAGEEDDLEEYDDDDELHDGQEYTGRAINHFSSPVLIVDSEEEPDCPEGTVLGLHERPHDQESGKEHSDEDDDTSTSMLIAQTILETNPVGHREHYEEQPSSPIRKQQASVINLDDDERFQPFDKDTSFPTQKSCGSLSDAVVQITDPWAGPRTYAEDYYSGGDVPGSPMNVTSDHLGPNDPTELPQECGSSPLDVIRIDEEDDSQEVQPLVEDTSFPPVPINADCPVEIPDVWEGPETYAEDYYSGGDAPLIKGCHSNPHNLGENDKDSVLAGSESFETAHPSNTVDQPPDALIQFISPGTSFPSEFATSGLPLPGHPVDHPDPWDVEHHGDVNLITDNLGLGDGDHAPIMVDSDDEHLPILTKVESQMGPVENYIEDTQTVKEIDVASQQVNMEGDSPEAARLTQTLPQATFQTDQLDFSDIYDNIETDRFQDGPNQPSRSKNSHFNALTNVLKVDFSNINWEEASEMFKIWPISSGDQLIDPEVTMNEHIPQVQAESRVQVDEVTKPPVENLIDETPSSIESFFQITEVSDEGFPGSADASLISGGGSTLGEAPSPESLDLDPQTISVLSTSHHQRHQYGLPTPPSEGSKDILSHPSPETDELTCADKHDVEVESIELSTETIDIADAGEHQMEEIEDEGTAIDAKSATEINEAVSGPVRDVQAAEQSPTLDNTVELFSSENPDERETLVELDTQDTVVESNGSTMEGDQVDAFGKDGTAVDNTSPEVFQIENLTQLTADAILANALSPTNSLAVLPPVSIAMPVCADPDVPDPTSRPRTPSNESLINSLPGTPVIERPSPVSLPLPPSVLKALQIQSPQSTSSNGLFTPAGISDSGATSPKSATAWSDMETQDVTVEDQGPAVSKPPEDATLTSVPEPQGLKEIHATQELVEPVLIPHVKDTTPPVVEHQESQPEASSISNTSLPHHLPPVPFPLTVQMRKFVPTEPALTVDPFPASMSTPDNFAYTAVSPHPFTAIREQSPTENITSASSLGDTNIPNKIDAVLDASVQNQELFDLEEIELRYPSVEPFFEPNGQEGTTDEIGLLKVQVRNDVVGDADANGDADPDFVDYAGKTAQSIPTIVAPARVSETKVQENNGPHVSPRVVGLKAKPSARQKRYFFLAIYYAQYADCLPHSSPRPVPSGSTSMPVIMPGNAQSGELPSILIIKTPTASQNKTVVQNVTEVFDDDSEELTDLDETPAKPKPAMKRKRTPPTTVSPALTRSVSARQVEKKKISSRSATSSKRPNAKKMVSKDKGKGREVRALPASKRSFDNQSISSRSSSGASSALKIPRTSSRNTSRASSVVSSVPSENSSNTVQRSPTTNKGSSFRQPIQPAQPPPPPQPPLLHKHSHTLPHHHAHRPPPAPPFRPTPPQSISSPSQTGENPPADSITNRPSLSSQAPSHRAPVYYSSSPVTRSNCRYHKISIPREEDGPRIYFLVPGCSLGDSELIEEEEIEDHGDAQPEDGRFMTHDLDAFEFTPLLLSVLRQLVGPDMLREQEIYYLQQPGPTELVPRRQRPRIDEKLQSASARTHSSTEHGPTKSPRRPSTAAVTSPPISKASTSAVSVSTSASDPRPMKHFDDASSILSSDGELTEEDSPKAKRHKPLPAETKPGNDMGPPEFDSRQRNTRRSMRLGRDAAEYNPAEGDEEVDEEVIDSRRSKLLSKQGLKRTRTSDIHSRESASHKLKRQKTAPNG</sequence>
<feature type="compositionally biased region" description="Acidic residues" evidence="1">
    <location>
        <begin position="199"/>
        <end position="215"/>
    </location>
</feature>
<feature type="region of interest" description="Disordered" evidence="1">
    <location>
        <begin position="1"/>
        <end position="22"/>
    </location>
</feature>
<keyword evidence="3" id="KW-1185">Reference proteome</keyword>
<feature type="compositionally biased region" description="Basic and acidic residues" evidence="1">
    <location>
        <begin position="1876"/>
        <end position="1887"/>
    </location>
</feature>
<feature type="compositionally biased region" description="Polar residues" evidence="1">
    <location>
        <begin position="978"/>
        <end position="992"/>
    </location>
</feature>
<feature type="compositionally biased region" description="Acidic residues" evidence="1">
    <location>
        <begin position="57"/>
        <end position="69"/>
    </location>
</feature>
<feature type="compositionally biased region" description="Pro residues" evidence="1">
    <location>
        <begin position="1538"/>
        <end position="1548"/>
    </location>
</feature>
<comment type="caution">
    <text evidence="2">The sequence shown here is derived from an EMBL/GenBank/DDBJ whole genome shotgun (WGS) entry which is preliminary data.</text>
</comment>
<dbReference type="Proteomes" id="UP000717328">
    <property type="component" value="Unassembled WGS sequence"/>
</dbReference>
<proteinExistence type="predicted"/>
<feature type="region of interest" description="Disordered" evidence="1">
    <location>
        <begin position="55"/>
        <end position="305"/>
    </location>
</feature>
<feature type="compositionally biased region" description="Polar residues" evidence="1">
    <location>
        <begin position="10"/>
        <end position="19"/>
    </location>
</feature>
<feature type="compositionally biased region" description="Polar residues" evidence="1">
    <location>
        <begin position="1037"/>
        <end position="1047"/>
    </location>
</feature>
<feature type="compositionally biased region" description="Polar residues" evidence="1">
    <location>
        <begin position="1419"/>
        <end position="1429"/>
    </location>
</feature>
<feature type="compositionally biased region" description="Basic residues" evidence="1">
    <location>
        <begin position="1550"/>
        <end position="1564"/>
    </location>
</feature>
<organism evidence="2 3">
    <name type="scientific">Sphagnurus paluster</name>
    <dbReference type="NCBI Taxonomy" id="117069"/>
    <lineage>
        <taxon>Eukaryota</taxon>
        <taxon>Fungi</taxon>
        <taxon>Dikarya</taxon>
        <taxon>Basidiomycota</taxon>
        <taxon>Agaricomycotina</taxon>
        <taxon>Agaricomycetes</taxon>
        <taxon>Agaricomycetidae</taxon>
        <taxon>Agaricales</taxon>
        <taxon>Tricholomatineae</taxon>
        <taxon>Lyophyllaceae</taxon>
        <taxon>Sphagnurus</taxon>
    </lineage>
</organism>